<dbReference type="CDD" id="cd06530">
    <property type="entry name" value="S26_SPase_I"/>
    <property type="match status" value="1"/>
</dbReference>
<keyword evidence="3 5" id="KW-1133">Transmembrane helix</keyword>
<dbReference type="GO" id="GO:0016020">
    <property type="term" value="C:membrane"/>
    <property type="evidence" value="ECO:0007669"/>
    <property type="project" value="UniProtKB-SubCell"/>
</dbReference>
<protein>
    <submittedName>
        <fullName evidence="6">Signal peptidase, endoplasmic reticulum-type</fullName>
    </submittedName>
</protein>
<dbReference type="AlphaFoldDB" id="A0A1G6T404"/>
<accession>A0A1G6T404</accession>
<dbReference type="Proteomes" id="UP000324021">
    <property type="component" value="Unassembled WGS sequence"/>
</dbReference>
<evidence type="ECO:0000313" key="7">
    <source>
        <dbReference type="EMBL" id="SEU00160.1"/>
    </source>
</evidence>
<sequence length="386" mass="41281">MMRRRVEQGLQGVVLVVLVSLVAGQALGQPILLGFVETGSMEPTIETGDGFVALPSEVTGEPEQGDVVVFEAKEIQGGGLTTHRIVEETDRGYVTRGDANPFTDQDGDEPYVQDAQIVAEAWQVNGEVVTIPAFGTAVMTASDALERVQTRLAVTLGVRSLSGTSGLALPILGVSIVLYVVETIRERREPSLESHTDDEGDDWLDPRLLSAGFALLVVVAAAAAMIVPAGTQSYAVISAEFDSERPVVIEQGTTGEIPYPVSNGGFVPVLSYVEPGSDDVAVDSGRLIVGPREETTVTVSITAPEETGHYPTYITEYRYLYVLPAPVIDALYVFHPWAPLATILSLLGGGTYGLGRVLSGPGDVRSRRAAIRSRCRETQSIVRRQD</sequence>
<dbReference type="STRING" id="392421.SAMN04488694_12511"/>
<evidence type="ECO:0000313" key="8">
    <source>
        <dbReference type="Proteomes" id="UP000199320"/>
    </source>
</evidence>
<comment type="subcellular location">
    <subcellularLocation>
        <location evidence="1">Membrane</location>
    </subcellularLocation>
</comment>
<dbReference type="NCBIfam" id="TIGR02228">
    <property type="entry name" value="sigpep_I_arch"/>
    <property type="match status" value="1"/>
</dbReference>
<dbReference type="OrthoDB" id="50404at2157"/>
<name>A0A1G6T404_9EURY</name>
<dbReference type="InterPro" id="IPR001733">
    <property type="entry name" value="Peptidase_S26B"/>
</dbReference>
<evidence type="ECO:0000313" key="9">
    <source>
        <dbReference type="Proteomes" id="UP000324021"/>
    </source>
</evidence>
<dbReference type="InterPro" id="IPR019533">
    <property type="entry name" value="Peptidase_S26"/>
</dbReference>
<gene>
    <name evidence="7" type="ORF">SAMN04488694_12511</name>
    <name evidence="6" type="ORF">SAMN05192552_101622</name>
</gene>
<dbReference type="GO" id="GO:0006465">
    <property type="term" value="P:signal peptide processing"/>
    <property type="evidence" value="ECO:0007669"/>
    <property type="project" value="InterPro"/>
</dbReference>
<dbReference type="SUPFAM" id="SSF51306">
    <property type="entry name" value="LexA/Signal peptidase"/>
    <property type="match status" value="1"/>
</dbReference>
<keyword evidence="8" id="KW-1185">Reference proteome</keyword>
<reference evidence="7" key="2">
    <citation type="submission" date="2016-10" db="EMBL/GenBank/DDBJ databases">
        <authorList>
            <person name="de Groot N.N."/>
        </authorList>
    </citation>
    <scope>NUCLEOTIDE SEQUENCE [LARGE SCALE GENOMIC DNA]</scope>
    <source>
        <strain evidence="7">CDM_6</strain>
    </source>
</reference>
<evidence type="ECO:0000256" key="3">
    <source>
        <dbReference type="ARBA" id="ARBA00022989"/>
    </source>
</evidence>
<proteinExistence type="predicted"/>
<keyword evidence="2 5" id="KW-0812">Transmembrane</keyword>
<evidence type="ECO:0000256" key="4">
    <source>
        <dbReference type="ARBA" id="ARBA00023136"/>
    </source>
</evidence>
<feature type="transmembrane region" description="Helical" evidence="5">
    <location>
        <begin position="208"/>
        <end position="227"/>
    </location>
</feature>
<evidence type="ECO:0000256" key="1">
    <source>
        <dbReference type="ARBA" id="ARBA00004370"/>
    </source>
</evidence>
<dbReference type="InterPro" id="IPR036286">
    <property type="entry name" value="LexA/Signal_pep-like_sf"/>
</dbReference>
<dbReference type="GO" id="GO:0004252">
    <property type="term" value="F:serine-type endopeptidase activity"/>
    <property type="evidence" value="ECO:0007669"/>
    <property type="project" value="InterPro"/>
</dbReference>
<evidence type="ECO:0000313" key="6">
    <source>
        <dbReference type="EMBL" id="SDD23872.1"/>
    </source>
</evidence>
<dbReference type="RefSeq" id="WP_092934853.1">
    <property type="nucleotide sequence ID" value="NZ_FMZP01000016.1"/>
</dbReference>
<evidence type="ECO:0000256" key="2">
    <source>
        <dbReference type="ARBA" id="ARBA00022692"/>
    </source>
</evidence>
<dbReference type="Proteomes" id="UP000199320">
    <property type="component" value="Unassembled WGS sequence"/>
</dbReference>
<dbReference type="EMBL" id="FOIC01000025">
    <property type="protein sequence ID" value="SEU00160.1"/>
    <property type="molecule type" value="Genomic_DNA"/>
</dbReference>
<dbReference type="EMBL" id="FMZP01000016">
    <property type="protein sequence ID" value="SDD23872.1"/>
    <property type="molecule type" value="Genomic_DNA"/>
</dbReference>
<feature type="transmembrane region" description="Helical" evidence="5">
    <location>
        <begin position="161"/>
        <end position="181"/>
    </location>
</feature>
<keyword evidence="4 5" id="KW-0472">Membrane</keyword>
<reference evidence="8 9" key="1">
    <citation type="submission" date="2016-10" db="EMBL/GenBank/DDBJ databases">
        <authorList>
            <person name="Varghese N."/>
            <person name="Submissions S."/>
        </authorList>
    </citation>
    <scope>NUCLEOTIDE SEQUENCE [LARGE SCALE GENOMIC DNA]</scope>
    <source>
        <strain evidence="6 9">CDM_1</strain>
        <strain evidence="8">CDM_6</strain>
    </source>
</reference>
<evidence type="ECO:0000256" key="5">
    <source>
        <dbReference type="SAM" id="Phobius"/>
    </source>
</evidence>
<organism evidence="6 9">
    <name type="scientific">Natrinema hispanicum</name>
    <dbReference type="NCBI Taxonomy" id="392421"/>
    <lineage>
        <taxon>Archaea</taxon>
        <taxon>Methanobacteriati</taxon>
        <taxon>Methanobacteriota</taxon>
        <taxon>Stenosarchaea group</taxon>
        <taxon>Halobacteria</taxon>
        <taxon>Halobacteriales</taxon>
        <taxon>Natrialbaceae</taxon>
        <taxon>Natrinema</taxon>
    </lineage>
</organism>